<accession>A0ABN7B448</accession>
<dbReference type="EMBL" id="AP028918">
    <property type="protein sequence ID" value="BES99174.1"/>
    <property type="molecule type" value="Genomic_DNA"/>
</dbReference>
<evidence type="ECO:0000313" key="2">
    <source>
        <dbReference type="Proteomes" id="UP001307889"/>
    </source>
</evidence>
<sequence length="138" mass="15966">MHFISSVTSLSLPYPVDRWGNPLKKAGECAERKLYTAPGEGLKKGDVAESLLLQSFRRYWFYRIFLPFPRGRGCRTSTFHYPHRVPCRPNDLIFYVTAYFPGKRGLEIQKKGTVYFSIRSLHFLSGGGFEMHSELQVR</sequence>
<gene>
    <name evidence="1" type="ORF">NTJ_11992</name>
</gene>
<name>A0ABN7B448_9HEMI</name>
<organism evidence="1 2">
    <name type="scientific">Nesidiocoris tenuis</name>
    <dbReference type="NCBI Taxonomy" id="355587"/>
    <lineage>
        <taxon>Eukaryota</taxon>
        <taxon>Metazoa</taxon>
        <taxon>Ecdysozoa</taxon>
        <taxon>Arthropoda</taxon>
        <taxon>Hexapoda</taxon>
        <taxon>Insecta</taxon>
        <taxon>Pterygota</taxon>
        <taxon>Neoptera</taxon>
        <taxon>Paraneoptera</taxon>
        <taxon>Hemiptera</taxon>
        <taxon>Heteroptera</taxon>
        <taxon>Panheteroptera</taxon>
        <taxon>Cimicomorpha</taxon>
        <taxon>Miridae</taxon>
        <taxon>Dicyphina</taxon>
        <taxon>Nesidiocoris</taxon>
    </lineage>
</organism>
<dbReference type="Proteomes" id="UP001307889">
    <property type="component" value="Chromosome 10"/>
</dbReference>
<keyword evidence="2" id="KW-1185">Reference proteome</keyword>
<proteinExistence type="predicted"/>
<reference evidence="1 2" key="1">
    <citation type="submission" date="2023-09" db="EMBL/GenBank/DDBJ databases">
        <title>Nesidiocoris tenuis whole genome shotgun sequence.</title>
        <authorList>
            <person name="Shibata T."/>
            <person name="Shimoda M."/>
            <person name="Kobayashi T."/>
            <person name="Uehara T."/>
        </authorList>
    </citation>
    <scope>NUCLEOTIDE SEQUENCE [LARGE SCALE GENOMIC DNA]</scope>
    <source>
        <strain evidence="1 2">Japan</strain>
    </source>
</reference>
<evidence type="ECO:0000313" key="1">
    <source>
        <dbReference type="EMBL" id="BES99174.1"/>
    </source>
</evidence>
<protein>
    <submittedName>
        <fullName evidence="1">Uncharacterized protein</fullName>
    </submittedName>
</protein>